<feature type="domain" description="NodB homology" evidence="3">
    <location>
        <begin position="156"/>
        <end position="360"/>
    </location>
</feature>
<dbReference type="SUPFAM" id="SSF88713">
    <property type="entry name" value="Glycoside hydrolase/deacetylase"/>
    <property type="match status" value="1"/>
</dbReference>
<evidence type="ECO:0000256" key="2">
    <source>
        <dbReference type="SAM" id="SignalP"/>
    </source>
</evidence>
<proteinExistence type="predicted"/>
<dbReference type="OMA" id="EFYWTLR"/>
<gene>
    <name evidence="4" type="ORF">BCR43DRAFT_496080</name>
</gene>
<dbReference type="EMBL" id="MCGN01000008">
    <property type="protein sequence ID" value="ORY94234.1"/>
    <property type="molecule type" value="Genomic_DNA"/>
</dbReference>
<keyword evidence="5" id="KW-1185">Reference proteome</keyword>
<dbReference type="PROSITE" id="PS51677">
    <property type="entry name" value="NODB"/>
    <property type="match status" value="1"/>
</dbReference>
<dbReference type="GO" id="GO:0016020">
    <property type="term" value="C:membrane"/>
    <property type="evidence" value="ECO:0007669"/>
    <property type="project" value="TreeGrafter"/>
</dbReference>
<dbReference type="AlphaFoldDB" id="A0A1X2H702"/>
<protein>
    <recommendedName>
        <fullName evidence="3">NodB homology domain-containing protein</fullName>
    </recommendedName>
</protein>
<feature type="signal peptide" evidence="2">
    <location>
        <begin position="1"/>
        <end position="18"/>
    </location>
</feature>
<feature type="region of interest" description="Disordered" evidence="1">
    <location>
        <begin position="387"/>
        <end position="416"/>
    </location>
</feature>
<dbReference type="GO" id="GO:0004099">
    <property type="term" value="F:chitin deacetylase activity"/>
    <property type="evidence" value="ECO:0007669"/>
    <property type="project" value="TreeGrafter"/>
</dbReference>
<dbReference type="OrthoDB" id="407355at2759"/>
<dbReference type="PANTHER" id="PTHR10587">
    <property type="entry name" value="GLYCOSYL TRANSFERASE-RELATED"/>
    <property type="match status" value="1"/>
</dbReference>
<evidence type="ECO:0000313" key="5">
    <source>
        <dbReference type="Proteomes" id="UP000242180"/>
    </source>
</evidence>
<dbReference type="Gene3D" id="3.20.20.370">
    <property type="entry name" value="Glycoside hydrolase/deacetylase"/>
    <property type="match status" value="1"/>
</dbReference>
<organism evidence="4 5">
    <name type="scientific">Syncephalastrum racemosum</name>
    <name type="common">Filamentous fungus</name>
    <dbReference type="NCBI Taxonomy" id="13706"/>
    <lineage>
        <taxon>Eukaryota</taxon>
        <taxon>Fungi</taxon>
        <taxon>Fungi incertae sedis</taxon>
        <taxon>Mucoromycota</taxon>
        <taxon>Mucoromycotina</taxon>
        <taxon>Mucoromycetes</taxon>
        <taxon>Mucorales</taxon>
        <taxon>Syncephalastraceae</taxon>
        <taxon>Syncephalastrum</taxon>
    </lineage>
</organism>
<evidence type="ECO:0000313" key="4">
    <source>
        <dbReference type="EMBL" id="ORY94234.1"/>
    </source>
</evidence>
<dbReference type="Pfam" id="PF01522">
    <property type="entry name" value="Polysacc_deac_1"/>
    <property type="match status" value="1"/>
</dbReference>
<dbReference type="Proteomes" id="UP000242180">
    <property type="component" value="Unassembled WGS sequence"/>
</dbReference>
<feature type="compositionally biased region" description="Low complexity" evidence="1">
    <location>
        <begin position="391"/>
        <end position="416"/>
    </location>
</feature>
<dbReference type="CDD" id="cd10952">
    <property type="entry name" value="CE4_MrCDA_like"/>
    <property type="match status" value="1"/>
</dbReference>
<dbReference type="InterPro" id="IPR011330">
    <property type="entry name" value="Glyco_hydro/deAcase_b/a-brl"/>
</dbReference>
<dbReference type="PANTHER" id="PTHR10587:SF98">
    <property type="entry name" value="CHITIN DEACETYLASE"/>
    <property type="match status" value="1"/>
</dbReference>
<keyword evidence="2" id="KW-0732">Signal</keyword>
<evidence type="ECO:0000256" key="1">
    <source>
        <dbReference type="SAM" id="MobiDB-lite"/>
    </source>
</evidence>
<reference evidence="4 5" key="1">
    <citation type="submission" date="2016-07" db="EMBL/GenBank/DDBJ databases">
        <title>Pervasive Adenine N6-methylation of Active Genes in Fungi.</title>
        <authorList>
            <consortium name="DOE Joint Genome Institute"/>
            <person name="Mondo S.J."/>
            <person name="Dannebaum R.O."/>
            <person name="Kuo R.C."/>
            <person name="Labutti K."/>
            <person name="Haridas S."/>
            <person name="Kuo A."/>
            <person name="Salamov A."/>
            <person name="Ahrendt S.R."/>
            <person name="Lipzen A."/>
            <person name="Sullivan W."/>
            <person name="Andreopoulos W.B."/>
            <person name="Clum A."/>
            <person name="Lindquist E."/>
            <person name="Daum C."/>
            <person name="Ramamoorthy G.K."/>
            <person name="Gryganskyi A."/>
            <person name="Culley D."/>
            <person name="Magnuson J.K."/>
            <person name="James T.Y."/>
            <person name="O'Malley M.A."/>
            <person name="Stajich J.E."/>
            <person name="Spatafora J.W."/>
            <person name="Visel A."/>
            <person name="Grigoriev I.V."/>
        </authorList>
    </citation>
    <scope>NUCLEOTIDE SEQUENCE [LARGE SCALE GENOMIC DNA]</scope>
    <source>
        <strain evidence="4 5">NRRL 2496</strain>
    </source>
</reference>
<dbReference type="InterPro" id="IPR050248">
    <property type="entry name" value="Polysacc_deacetylase_ArnD"/>
</dbReference>
<sequence length="445" mass="47699">MPLASLLLLTAAAATVHAQSASASAPASSSSTGLLAQSSPSWLASIGVPSGVATSYPTGQIDTGATLSTQTLNLTAYPSPWTAPPTDSAEVQAVYNAIDWTHVPNATVHKASANGDLDMTGYDLTNDPYCWWSDTNCVMPKVNYLPQDIYYCPRVGDWGLTYDDGPFNPTGDNATTQWSEPNLYNFLAEHNNQKATLFYIGSNVATYPAAAQRAINDGHVICVHTWSHPAMTTKSNVDVVAEFYWTLRAIKEATGVTPKCWRPPYGDVDDRVRAIAWQMGMRTIIWDEDTNDWNMPGDGGGTLAPSTVDGYFEGWIEARKNGSDNAQGHIVLEHELNNSTVSMAEKWLPTLQQTFNVVTVQACMNVSQPYWEESWVYPTEAHNSTETTNITSSASAGSTSAGQSAGASGSAASQGASSDAPRMALSIDMTMACVAVSLALAFSLY</sequence>
<dbReference type="GO" id="GO:0009272">
    <property type="term" value="P:fungal-type cell wall biogenesis"/>
    <property type="evidence" value="ECO:0007669"/>
    <property type="project" value="UniProtKB-ARBA"/>
</dbReference>
<comment type="caution">
    <text evidence="4">The sequence shown here is derived from an EMBL/GenBank/DDBJ whole genome shotgun (WGS) entry which is preliminary data.</text>
</comment>
<evidence type="ECO:0000259" key="3">
    <source>
        <dbReference type="PROSITE" id="PS51677"/>
    </source>
</evidence>
<name>A0A1X2H702_SYNRA</name>
<dbReference type="InParanoid" id="A0A1X2H702"/>
<accession>A0A1X2H702</accession>
<dbReference type="GO" id="GO:0005975">
    <property type="term" value="P:carbohydrate metabolic process"/>
    <property type="evidence" value="ECO:0007669"/>
    <property type="project" value="InterPro"/>
</dbReference>
<dbReference type="InterPro" id="IPR002509">
    <property type="entry name" value="NODB_dom"/>
</dbReference>
<feature type="chain" id="PRO_5012032778" description="NodB homology domain-containing protein" evidence="2">
    <location>
        <begin position="19"/>
        <end position="445"/>
    </location>
</feature>